<proteinExistence type="predicted"/>
<dbReference type="InterPro" id="IPR016193">
    <property type="entry name" value="Cytidine_deaminase-like"/>
</dbReference>
<evidence type="ECO:0000256" key="1">
    <source>
        <dbReference type="ARBA" id="ARBA00001947"/>
    </source>
</evidence>
<dbReference type="SUPFAM" id="SSF53597">
    <property type="entry name" value="Dihydrofolate reductase-like"/>
    <property type="match status" value="1"/>
</dbReference>
<keyword evidence="6" id="KW-0862">Zinc</keyword>
<evidence type="ECO:0000313" key="11">
    <source>
        <dbReference type="EMBL" id="KAF9617650.1"/>
    </source>
</evidence>
<evidence type="ECO:0000256" key="5">
    <source>
        <dbReference type="ARBA" id="ARBA00022801"/>
    </source>
</evidence>
<dbReference type="CDD" id="cd01284">
    <property type="entry name" value="Riboflavin_deaminase-reductase"/>
    <property type="match status" value="1"/>
</dbReference>
<dbReference type="PANTHER" id="PTHR11079">
    <property type="entry name" value="CYTOSINE DEAMINASE FAMILY MEMBER"/>
    <property type="match status" value="1"/>
</dbReference>
<evidence type="ECO:0000256" key="9">
    <source>
        <dbReference type="SAM" id="MobiDB-lite"/>
    </source>
</evidence>
<evidence type="ECO:0000256" key="2">
    <source>
        <dbReference type="ARBA" id="ARBA00004882"/>
    </source>
</evidence>
<evidence type="ECO:0000259" key="10">
    <source>
        <dbReference type="PROSITE" id="PS51747"/>
    </source>
</evidence>
<dbReference type="FunFam" id="3.40.140.10:FF:000025">
    <property type="entry name" value="Riboflavin biosynthesis protein RibD"/>
    <property type="match status" value="1"/>
</dbReference>
<feature type="domain" description="CMP/dCMP-type deaminase" evidence="10">
    <location>
        <begin position="73"/>
        <end position="195"/>
    </location>
</feature>
<evidence type="ECO:0000313" key="12">
    <source>
        <dbReference type="Proteomes" id="UP000631114"/>
    </source>
</evidence>
<dbReference type="PANTHER" id="PTHR11079:SF162">
    <property type="entry name" value="RIBOFLAVIN BIOSYNTHESIS PROTEIN PYRD, CHLOROPLASTIC"/>
    <property type="match status" value="1"/>
</dbReference>
<gene>
    <name evidence="11" type="ORF">IFM89_037713</name>
</gene>
<evidence type="ECO:0000256" key="7">
    <source>
        <dbReference type="ARBA" id="ARBA00058389"/>
    </source>
</evidence>
<sequence length="424" mass="46770">MNLGTLDSSPPFLQLNSKKHRFFTPTSLQPHPHPKSNPNTKTHIGFCNSRKRVSNKSTVIMRNQISLFGVKCEDDAFYMRRCVEIANKAIGCTTPNPMVGCVIVKDGSIVGQGFHPKAGQPHAEVFALRDAGDLAENATAYVSLEPCNHYGRTPPCTEALIRAKVRRVVVGMVDPNPIVASKGVERLKKSGIDVTVGVEEELCKKLNEAYIHRMLTGKPFLTLRYSLSVNGRISDLLGEGVKESGGYYSQLLQEYDGIIYSSASITGKSSFPTSQEPLAKQPLQIIVANSPNSTVQLPRLADEASQVIIFADKNTVLDPEIAQRGIETVVLDQMHLNTILDYCGKRGLCSVLLDLHGGRGDLKELLKEGLENGLLQKVVVEVLPFWDESNDRLTLENLKQKVLQLDRLHSDISGETLVVYGYFR</sequence>
<dbReference type="PROSITE" id="PS51747">
    <property type="entry name" value="CYT_DCMP_DEAMINASES_2"/>
    <property type="match status" value="1"/>
</dbReference>
<dbReference type="InterPro" id="IPR016192">
    <property type="entry name" value="APOBEC/CMP_deaminase_Zn-bd"/>
</dbReference>
<evidence type="ECO:0000256" key="6">
    <source>
        <dbReference type="ARBA" id="ARBA00022833"/>
    </source>
</evidence>
<evidence type="ECO:0000256" key="8">
    <source>
        <dbReference type="ARBA" id="ARBA00070721"/>
    </source>
</evidence>
<dbReference type="GO" id="GO:0008835">
    <property type="term" value="F:diaminohydroxyphosphoribosylaminopyrimidine deaminase activity"/>
    <property type="evidence" value="ECO:0007669"/>
    <property type="project" value="UniProtKB-EC"/>
</dbReference>
<dbReference type="NCBIfam" id="TIGR00326">
    <property type="entry name" value="eubact_ribD"/>
    <property type="match status" value="1"/>
</dbReference>
<accession>A0A835M3E4</accession>
<dbReference type="GO" id="GO:0008270">
    <property type="term" value="F:zinc ion binding"/>
    <property type="evidence" value="ECO:0007669"/>
    <property type="project" value="InterPro"/>
</dbReference>
<dbReference type="UniPathway" id="UPA00275">
    <property type="reaction ID" value="UER00401"/>
</dbReference>
<protein>
    <recommendedName>
        <fullName evidence="8">Riboflavin biosynthesis protein PYRD, chloroplastic</fullName>
        <ecNumber evidence="3">3.5.4.26</ecNumber>
    </recommendedName>
</protein>
<keyword evidence="12" id="KW-1185">Reference proteome</keyword>
<evidence type="ECO:0000256" key="3">
    <source>
        <dbReference type="ARBA" id="ARBA00012766"/>
    </source>
</evidence>
<keyword evidence="5" id="KW-0378">Hydrolase</keyword>
<dbReference type="InterPro" id="IPR002125">
    <property type="entry name" value="CMP_dCMP_dom"/>
</dbReference>
<dbReference type="AlphaFoldDB" id="A0A835M3E4"/>
<comment type="function">
    <text evidence="7">Monofunctional pyrimidine deaminase involved in the riboflavin biosynthesis pathway. Also has a reductase domain that lacks catalytically essential substrate-binding residues.</text>
</comment>
<dbReference type="InterPro" id="IPR004794">
    <property type="entry name" value="Eubact_RibD"/>
</dbReference>
<dbReference type="OrthoDB" id="252265at2759"/>
<comment type="caution">
    <text evidence="11">The sequence shown here is derived from an EMBL/GenBank/DDBJ whole genome shotgun (WGS) entry which is preliminary data.</text>
</comment>
<dbReference type="PROSITE" id="PS00903">
    <property type="entry name" value="CYT_DCMP_DEAMINASES_1"/>
    <property type="match status" value="1"/>
</dbReference>
<evidence type="ECO:0000256" key="4">
    <source>
        <dbReference type="ARBA" id="ARBA00022723"/>
    </source>
</evidence>
<dbReference type="SUPFAM" id="SSF53927">
    <property type="entry name" value="Cytidine deaminase-like"/>
    <property type="match status" value="1"/>
</dbReference>
<dbReference type="GO" id="GO:0009231">
    <property type="term" value="P:riboflavin biosynthetic process"/>
    <property type="evidence" value="ECO:0007669"/>
    <property type="project" value="UniProtKB-UniPathway"/>
</dbReference>
<feature type="region of interest" description="Disordered" evidence="9">
    <location>
        <begin position="23"/>
        <end position="44"/>
    </location>
</feature>
<comment type="cofactor">
    <cofactor evidence="1">
        <name>Zn(2+)</name>
        <dbReference type="ChEBI" id="CHEBI:29105"/>
    </cofactor>
</comment>
<dbReference type="Proteomes" id="UP000631114">
    <property type="component" value="Unassembled WGS sequence"/>
</dbReference>
<comment type="pathway">
    <text evidence="2">Cofactor biosynthesis; riboflavin biosynthesis; 5-amino-6-(D-ribitylamino)uracil from GTP: step 2/4.</text>
</comment>
<name>A0A835M3E4_9MAGN</name>
<dbReference type="InterPro" id="IPR024072">
    <property type="entry name" value="DHFR-like_dom_sf"/>
</dbReference>
<dbReference type="Gene3D" id="3.40.430.10">
    <property type="entry name" value="Dihydrofolate Reductase, subunit A"/>
    <property type="match status" value="1"/>
</dbReference>
<organism evidence="11 12">
    <name type="scientific">Coptis chinensis</name>
    <dbReference type="NCBI Taxonomy" id="261450"/>
    <lineage>
        <taxon>Eukaryota</taxon>
        <taxon>Viridiplantae</taxon>
        <taxon>Streptophyta</taxon>
        <taxon>Embryophyta</taxon>
        <taxon>Tracheophyta</taxon>
        <taxon>Spermatophyta</taxon>
        <taxon>Magnoliopsida</taxon>
        <taxon>Ranunculales</taxon>
        <taxon>Ranunculaceae</taxon>
        <taxon>Coptidoideae</taxon>
        <taxon>Coptis</taxon>
    </lineage>
</organism>
<dbReference type="EC" id="3.5.4.26" evidence="3"/>
<dbReference type="Gene3D" id="3.40.140.10">
    <property type="entry name" value="Cytidine Deaminase, domain 2"/>
    <property type="match status" value="1"/>
</dbReference>
<dbReference type="Pfam" id="PF00383">
    <property type="entry name" value="dCMP_cyt_deam_1"/>
    <property type="match status" value="1"/>
</dbReference>
<reference evidence="11 12" key="1">
    <citation type="submission" date="2020-10" db="EMBL/GenBank/DDBJ databases">
        <title>The Coptis chinensis genome and diversification of protoberbering-type alkaloids.</title>
        <authorList>
            <person name="Wang B."/>
            <person name="Shu S."/>
            <person name="Song C."/>
            <person name="Liu Y."/>
        </authorList>
    </citation>
    <scope>NUCLEOTIDE SEQUENCE [LARGE SCALE GENOMIC DNA]</scope>
    <source>
        <strain evidence="11">HL-2020</strain>
        <tissue evidence="11">Leaf</tissue>
    </source>
</reference>
<keyword evidence="4" id="KW-0479">Metal-binding</keyword>
<dbReference type="EMBL" id="JADFTS010000003">
    <property type="protein sequence ID" value="KAF9617650.1"/>
    <property type="molecule type" value="Genomic_DNA"/>
</dbReference>